<evidence type="ECO:0008006" key="4">
    <source>
        <dbReference type="Google" id="ProtNLM"/>
    </source>
</evidence>
<dbReference type="RefSeq" id="WP_338612549.1">
    <property type="nucleotide sequence ID" value="NZ_AP029022.1"/>
</dbReference>
<keyword evidence="1" id="KW-1133">Transmembrane helix</keyword>
<evidence type="ECO:0000313" key="3">
    <source>
        <dbReference type="Proteomes" id="UP001380186"/>
    </source>
</evidence>
<dbReference type="Proteomes" id="UP001380186">
    <property type="component" value="Chromosome"/>
</dbReference>
<sequence>MDEYLKEHFVIKFFVFLILGFAMFVLSYIIFKSYSNKDIEPIKENNLKRMVYWRSIGGMCLGLLIILMSFYMIFEDLTQIKENNDVIMNVQVRK</sequence>
<keyword evidence="1" id="KW-0812">Transmembrane</keyword>
<protein>
    <recommendedName>
        <fullName evidence="4">Immunity protein 17</fullName>
    </recommendedName>
</protein>
<reference evidence="2 3" key="1">
    <citation type="journal article" date="2020" name="Microbes Environ.">
        <title>Synthetic bacterial community of duckweed: a simple and stable system to study plant-microbe interactions.</title>
        <authorList>
            <person name="Ishizawa H."/>
            <person name="Tada M."/>
            <person name="Kuroda M."/>
            <person name="Inoue D."/>
            <person name="Futamata H."/>
            <person name="Ike M."/>
        </authorList>
    </citation>
    <scope>NUCLEOTIDE SEQUENCE [LARGE SCALE GENOMIC DNA]</scope>
    <source>
        <strain evidence="2 3">DW100</strain>
    </source>
</reference>
<accession>A0ABM8K9Y5</accession>
<proteinExistence type="predicted"/>
<name>A0ABM8K9Y5_9FLAO</name>
<evidence type="ECO:0000313" key="2">
    <source>
        <dbReference type="EMBL" id="BEV04657.1"/>
    </source>
</evidence>
<keyword evidence="1" id="KW-0472">Membrane</keyword>
<dbReference type="EMBL" id="AP029022">
    <property type="protein sequence ID" value="BEV04657.1"/>
    <property type="molecule type" value="Genomic_DNA"/>
</dbReference>
<gene>
    <name evidence="2" type="ORF">CRDW_20310</name>
</gene>
<feature type="transmembrane region" description="Helical" evidence="1">
    <location>
        <begin position="51"/>
        <end position="74"/>
    </location>
</feature>
<organism evidence="2 3">
    <name type="scientific">Chryseobacterium gambrini</name>
    <dbReference type="NCBI Taxonomy" id="373672"/>
    <lineage>
        <taxon>Bacteria</taxon>
        <taxon>Pseudomonadati</taxon>
        <taxon>Bacteroidota</taxon>
        <taxon>Flavobacteriia</taxon>
        <taxon>Flavobacteriales</taxon>
        <taxon>Weeksellaceae</taxon>
        <taxon>Chryseobacterium group</taxon>
        <taxon>Chryseobacterium</taxon>
    </lineage>
</organism>
<feature type="transmembrane region" description="Helical" evidence="1">
    <location>
        <begin position="9"/>
        <end position="31"/>
    </location>
</feature>
<evidence type="ECO:0000256" key="1">
    <source>
        <dbReference type="SAM" id="Phobius"/>
    </source>
</evidence>
<keyword evidence="3" id="KW-1185">Reference proteome</keyword>